<gene>
    <name evidence="2" type="ORF">H0H81_003781</name>
</gene>
<evidence type="ECO:0000256" key="1">
    <source>
        <dbReference type="SAM" id="MobiDB-lite"/>
    </source>
</evidence>
<protein>
    <submittedName>
        <fullName evidence="2">Uncharacterized protein</fullName>
    </submittedName>
</protein>
<feature type="region of interest" description="Disordered" evidence="1">
    <location>
        <begin position="436"/>
        <end position="482"/>
    </location>
</feature>
<reference evidence="2" key="1">
    <citation type="submission" date="2021-02" db="EMBL/GenBank/DDBJ databases">
        <authorList>
            <person name="Nieuwenhuis M."/>
            <person name="Van De Peppel L.J.J."/>
        </authorList>
    </citation>
    <scope>NUCLEOTIDE SEQUENCE</scope>
    <source>
        <strain evidence="2">D49</strain>
    </source>
</reference>
<accession>A0A9P7GR74</accession>
<dbReference type="Proteomes" id="UP000717328">
    <property type="component" value="Unassembled WGS sequence"/>
</dbReference>
<sequence length="482" mass="52186">MSARQSGTERTYTEDVERGLALIESFPSRTQTPNSKALKIQSLPRIKTNLASNKVIAPEEQSARSKLTAPSIYSTYETEPFSTLDFPPPPGITQTPTTPVYGLDGILERTREQVQESRRTYSNTSFEELLRQQTELDKSIAALRLFSTSTESFPNTGVTSNTDVPTPPPIPTYIPLRGGSSFKGRSNSASTASYLGRKPDSASNRSDFSLSIFPEPPVVVSEDFPVSSRLERLVGRARTRREAPNTLTSDMVPIRVRDEETPSLPVSPTLYEGTRRLDSNIGAHYDVTSFIGGLTLPRGSALTTTSVPSELAPSGTEPTITARLEPAEEPTPQTQTVTATAATIHPESGTTQPAAIQPARTQAIRPMILTSSKILAAPVAPSSISQPSNRAPSTERPREMLSPRRDSSVPLRPFLLGTSQLPVILPSSTMVPIGARRKPGLPSNPRRPTISGPSLLPYDGWGDQAPGAFERPRPPPLLFRAV</sequence>
<comment type="caution">
    <text evidence="2">The sequence shown here is derived from an EMBL/GenBank/DDBJ whole genome shotgun (WGS) entry which is preliminary data.</text>
</comment>
<feature type="compositionally biased region" description="Polar residues" evidence="1">
    <location>
        <begin position="183"/>
        <end position="193"/>
    </location>
</feature>
<keyword evidence="3" id="KW-1185">Reference proteome</keyword>
<proteinExistence type="predicted"/>
<feature type="region of interest" description="Disordered" evidence="1">
    <location>
        <begin position="177"/>
        <end position="202"/>
    </location>
</feature>
<dbReference type="OrthoDB" id="2564696at2759"/>
<name>A0A9P7GR74_9AGAR</name>
<evidence type="ECO:0000313" key="2">
    <source>
        <dbReference type="EMBL" id="KAG5654773.1"/>
    </source>
</evidence>
<evidence type="ECO:0000313" key="3">
    <source>
        <dbReference type="Proteomes" id="UP000717328"/>
    </source>
</evidence>
<feature type="compositionally biased region" description="Basic and acidic residues" evidence="1">
    <location>
        <begin position="393"/>
        <end position="407"/>
    </location>
</feature>
<dbReference type="AlphaFoldDB" id="A0A9P7GR74"/>
<reference evidence="2" key="2">
    <citation type="submission" date="2021-10" db="EMBL/GenBank/DDBJ databases">
        <title>Phylogenomics reveals ancestral predisposition of the termite-cultivated fungus Termitomyces towards a domesticated lifestyle.</title>
        <authorList>
            <person name="Auxier B."/>
            <person name="Grum-Grzhimaylo A."/>
            <person name="Cardenas M.E."/>
            <person name="Lodge J.D."/>
            <person name="Laessoe T."/>
            <person name="Pedersen O."/>
            <person name="Smith M.E."/>
            <person name="Kuyper T.W."/>
            <person name="Franco-Molano E.A."/>
            <person name="Baroni T.J."/>
            <person name="Aanen D.K."/>
        </authorList>
    </citation>
    <scope>NUCLEOTIDE SEQUENCE</scope>
    <source>
        <strain evidence="2">D49</strain>
    </source>
</reference>
<feature type="compositionally biased region" description="Polar residues" evidence="1">
    <location>
        <begin position="382"/>
        <end position="392"/>
    </location>
</feature>
<dbReference type="EMBL" id="JABCKI010000001">
    <property type="protein sequence ID" value="KAG5654773.1"/>
    <property type="molecule type" value="Genomic_DNA"/>
</dbReference>
<feature type="region of interest" description="Disordered" evidence="1">
    <location>
        <begin position="379"/>
        <end position="407"/>
    </location>
</feature>
<organism evidence="2 3">
    <name type="scientific">Sphagnurus paluster</name>
    <dbReference type="NCBI Taxonomy" id="117069"/>
    <lineage>
        <taxon>Eukaryota</taxon>
        <taxon>Fungi</taxon>
        <taxon>Dikarya</taxon>
        <taxon>Basidiomycota</taxon>
        <taxon>Agaricomycotina</taxon>
        <taxon>Agaricomycetes</taxon>
        <taxon>Agaricomycetidae</taxon>
        <taxon>Agaricales</taxon>
        <taxon>Tricholomatineae</taxon>
        <taxon>Lyophyllaceae</taxon>
        <taxon>Sphagnurus</taxon>
    </lineage>
</organism>